<evidence type="ECO:0000259" key="5">
    <source>
        <dbReference type="SMART" id="SM00382"/>
    </source>
</evidence>
<dbReference type="Proteomes" id="UP000215771">
    <property type="component" value="Unassembled WGS sequence"/>
</dbReference>
<dbReference type="InterPro" id="IPR027417">
    <property type="entry name" value="P-loop_NTPase"/>
</dbReference>
<dbReference type="Gene3D" id="1.10.8.60">
    <property type="match status" value="1"/>
</dbReference>
<dbReference type="SUPFAM" id="SSF52540">
    <property type="entry name" value="P-loop containing nucleoside triphosphate hydrolases"/>
    <property type="match status" value="2"/>
</dbReference>
<feature type="domain" description="AAA+ ATPase" evidence="5">
    <location>
        <begin position="601"/>
        <end position="739"/>
    </location>
</feature>
<dbReference type="EMBL" id="NQMQ01000002">
    <property type="protein sequence ID" value="PAJ70982.1"/>
    <property type="molecule type" value="Genomic_DNA"/>
</dbReference>
<keyword evidence="2" id="KW-0547">Nucleotide-binding</keyword>
<dbReference type="PANTHER" id="PTHR43392:SF2">
    <property type="entry name" value="AAA-TYPE ATPASE FAMILY PROTEIN _ ANKYRIN REPEAT FAMILY PROTEIN"/>
    <property type="match status" value="1"/>
</dbReference>
<dbReference type="InterPro" id="IPR050773">
    <property type="entry name" value="CbxX/CfxQ_RuBisCO_ESX"/>
</dbReference>
<evidence type="ECO:0000313" key="7">
    <source>
        <dbReference type="Proteomes" id="UP000215771"/>
    </source>
</evidence>
<comment type="similarity">
    <text evidence="1">Belongs to the CbxX/CfxQ family.</text>
</comment>
<dbReference type="CDD" id="cd00009">
    <property type="entry name" value="AAA"/>
    <property type="match status" value="2"/>
</dbReference>
<dbReference type="PANTHER" id="PTHR43392">
    <property type="entry name" value="AAA-TYPE ATPASE FAMILY PROTEIN / ANKYRIN REPEAT FAMILY PROTEIN"/>
    <property type="match status" value="1"/>
</dbReference>
<dbReference type="InterPro" id="IPR003959">
    <property type="entry name" value="ATPase_AAA_core"/>
</dbReference>
<feature type="domain" description="AAA+ ATPase" evidence="5">
    <location>
        <begin position="878"/>
        <end position="1017"/>
    </location>
</feature>
<evidence type="ECO:0000256" key="3">
    <source>
        <dbReference type="ARBA" id="ARBA00022840"/>
    </source>
</evidence>
<proteinExistence type="inferred from homology"/>
<dbReference type="SMART" id="SM00382">
    <property type="entry name" value="AAA"/>
    <property type="match status" value="2"/>
</dbReference>
<dbReference type="Pfam" id="PF00004">
    <property type="entry name" value="AAA"/>
    <property type="match status" value="2"/>
</dbReference>
<gene>
    <name evidence="6" type="ORF">CIG21_02060</name>
</gene>
<dbReference type="Gene3D" id="3.40.50.300">
    <property type="entry name" value="P-loop containing nucleotide triphosphate hydrolases"/>
    <property type="match status" value="2"/>
</dbReference>
<evidence type="ECO:0000256" key="2">
    <source>
        <dbReference type="ARBA" id="ARBA00022741"/>
    </source>
</evidence>
<sequence length="1104" mass="118078">MQATTHDDLATLLEQLPSGGTLTVTPGEYSVGTLRVVGRTVQASGRGVIFHGRVVLADGAALIGVSVMGPNEANAVICNRGQATLSYCTVRIPGVSTYPAVGVKDAQLNVVNSEVRGSDAKKAILGAQNAQITVERSHTDALEILSNVSATIASSTVGTLIINKGGRAHLGEGVAIKTPVGKRIAAVAGGGVLEGQRAHVDTSRPEIFVKDGTVRISQMSSQTGERITVKAAGGSTVDVDQNSCVVERESADETEVRWSASEGSDFDRVVAPRLAPEATVILEAGEYRMQSVPEKMRHFTIRGAGRDETTIAVTGALCAKNGGTVRIEDATILQADGQNCFNVFDQSFGELVRTRVVTAQRSSNMPAIFARGRRLLLEDAIVESPAGVTNATLSVSGGELVAKRSFLGWSQILDGVLAVFENTRAFSIMAENSRLSGSLVLHPSMANFRQLVLQNGSRGEFDELTLFASYGEYLVNGSVLSVEDTKLTQGAQIAIYSQNGSQVDVDVAAVFESVDGQWKQVQAPTPVNGPTSANTGKSGQVSESSQGRGAAGAVASAPGDPMAQINELIGLASVKRQIASFMDRVKFNQRRNELGLASEPVVMHSMFLGNPGTGKTTVARLLGQALYSAGAVRTNTFVEVGRADLVAEHIGGTAQKTNKVLEEARGGVLFVDEAYDLHSEGGNDFGKEAVNAILTFMENNREDIVIIFAGYTDKMQDFLSMNPGLKSRIPNRFDFEDYSADELAQIGAASLAKKGYTFDEEALHSAIRRQYRRSGDGSNGRWARNFEDKLISSISSRLAREYAGDLSKVTNEEITSVTDDDIRAVSGGESSGQRVEELLDQLESLIGLEEVKQWAAELVRVAETNQRLEAQGLQTSSPTYHMVFSGNPGTGKTTVARIVAEIFHALGILESPTVKEVTRSDLVGSVIGATEKQTTRALDEALGGVLFIDEAYQLTAAGGANDFGLQAVETLLPRLENDRSKFIAILAGYTKEMDEFMNANPGLRSRIPNSIEFPDYSPVDVARIVEASITGRGWLIDADLLTATVVAAYEALPPAERSNGRWARNFADRLEHQHKLWISQNNVSGEELRRISDDTVRAVAGIGE</sequence>
<name>A0A269PFY8_9CORY</name>
<comment type="caution">
    <text evidence="6">The sequence shown here is derived from an EMBL/GenBank/DDBJ whole genome shotgun (WGS) entry which is preliminary data.</text>
</comment>
<dbReference type="GO" id="GO:0005524">
    <property type="term" value="F:ATP binding"/>
    <property type="evidence" value="ECO:0007669"/>
    <property type="project" value="UniProtKB-KW"/>
</dbReference>
<dbReference type="RefSeq" id="WP_095275448.1">
    <property type="nucleotide sequence ID" value="NZ_CP047655.1"/>
</dbReference>
<protein>
    <recommendedName>
        <fullName evidence="5">AAA+ ATPase domain-containing protein</fullName>
    </recommendedName>
</protein>
<dbReference type="FunFam" id="3.40.50.300:FF:000216">
    <property type="entry name" value="Type VII secretion ATPase EccA"/>
    <property type="match status" value="2"/>
</dbReference>
<reference evidence="6 7" key="1">
    <citation type="submission" date="2017-08" db="EMBL/GenBank/DDBJ databases">
        <authorList>
            <person name="de Groot N.N."/>
        </authorList>
    </citation>
    <scope>NUCLEOTIDE SEQUENCE [LARGE SCALE GENOMIC DNA]</scope>
    <source>
        <strain evidence="6 7">NBT06-6</strain>
    </source>
</reference>
<dbReference type="PRINTS" id="PR00819">
    <property type="entry name" value="CBXCFQXSUPER"/>
</dbReference>
<feature type="compositionally biased region" description="Polar residues" evidence="4">
    <location>
        <begin position="521"/>
        <end position="547"/>
    </location>
</feature>
<dbReference type="AlphaFoldDB" id="A0A269PFY8"/>
<keyword evidence="3" id="KW-0067">ATP-binding</keyword>
<evidence type="ECO:0000256" key="1">
    <source>
        <dbReference type="ARBA" id="ARBA00010378"/>
    </source>
</evidence>
<dbReference type="GO" id="GO:0016887">
    <property type="term" value="F:ATP hydrolysis activity"/>
    <property type="evidence" value="ECO:0007669"/>
    <property type="project" value="InterPro"/>
</dbReference>
<dbReference type="InterPro" id="IPR003593">
    <property type="entry name" value="AAA+_ATPase"/>
</dbReference>
<organism evidence="6 7">
    <name type="scientific">Corynebacterium hadale</name>
    <dbReference type="NCBI Taxonomy" id="2026255"/>
    <lineage>
        <taxon>Bacteria</taxon>
        <taxon>Bacillati</taxon>
        <taxon>Actinomycetota</taxon>
        <taxon>Actinomycetes</taxon>
        <taxon>Mycobacteriales</taxon>
        <taxon>Corynebacteriaceae</taxon>
        <taxon>Corynebacterium</taxon>
    </lineage>
</organism>
<evidence type="ECO:0000313" key="6">
    <source>
        <dbReference type="EMBL" id="PAJ70982.1"/>
    </source>
</evidence>
<dbReference type="InterPro" id="IPR000641">
    <property type="entry name" value="CbxX/CfxQ"/>
</dbReference>
<evidence type="ECO:0000256" key="4">
    <source>
        <dbReference type="SAM" id="MobiDB-lite"/>
    </source>
</evidence>
<accession>A0A269PFY8</accession>
<feature type="region of interest" description="Disordered" evidence="4">
    <location>
        <begin position="521"/>
        <end position="557"/>
    </location>
</feature>